<feature type="compositionally biased region" description="Basic and acidic residues" evidence="1">
    <location>
        <begin position="245"/>
        <end position="254"/>
    </location>
</feature>
<accession>A0A0P1BJ60</accession>
<feature type="compositionally biased region" description="Low complexity" evidence="1">
    <location>
        <begin position="81"/>
        <end position="99"/>
    </location>
</feature>
<dbReference type="STRING" id="401625.A0A0P1BJ60"/>
<evidence type="ECO:0000256" key="1">
    <source>
        <dbReference type="SAM" id="MobiDB-lite"/>
    </source>
</evidence>
<feature type="region of interest" description="Disordered" evidence="1">
    <location>
        <begin position="271"/>
        <end position="294"/>
    </location>
</feature>
<feature type="region of interest" description="Disordered" evidence="1">
    <location>
        <begin position="1"/>
        <end position="48"/>
    </location>
</feature>
<organism evidence="2 3">
    <name type="scientific">Ceraceosorus bombacis</name>
    <dbReference type="NCBI Taxonomy" id="401625"/>
    <lineage>
        <taxon>Eukaryota</taxon>
        <taxon>Fungi</taxon>
        <taxon>Dikarya</taxon>
        <taxon>Basidiomycota</taxon>
        <taxon>Ustilaginomycotina</taxon>
        <taxon>Exobasidiomycetes</taxon>
        <taxon>Ceraceosorales</taxon>
        <taxon>Ceraceosoraceae</taxon>
        <taxon>Ceraceosorus</taxon>
    </lineage>
</organism>
<protein>
    <submittedName>
        <fullName evidence="2">Uncharacterized protein</fullName>
    </submittedName>
</protein>
<feature type="compositionally biased region" description="Basic and acidic residues" evidence="1">
    <location>
        <begin position="213"/>
        <end position="225"/>
    </location>
</feature>
<dbReference type="EMBL" id="CCYA01000278">
    <property type="protein sequence ID" value="CEH16174.1"/>
    <property type="molecule type" value="Genomic_DNA"/>
</dbReference>
<reference evidence="2 3" key="1">
    <citation type="submission" date="2014-09" db="EMBL/GenBank/DDBJ databases">
        <authorList>
            <person name="Magalhaes I.L.F."/>
            <person name="Oliveira U."/>
            <person name="Santos F.R."/>
            <person name="Vidigal T.H.D.A."/>
            <person name="Brescovit A.D."/>
            <person name="Santos A.J."/>
        </authorList>
    </citation>
    <scope>NUCLEOTIDE SEQUENCE [LARGE SCALE GENOMIC DNA]</scope>
</reference>
<dbReference type="Proteomes" id="UP000054845">
    <property type="component" value="Unassembled WGS sequence"/>
</dbReference>
<dbReference type="AlphaFoldDB" id="A0A0P1BJ60"/>
<feature type="compositionally biased region" description="Low complexity" evidence="1">
    <location>
        <begin position="1"/>
        <end position="15"/>
    </location>
</feature>
<sequence>MDLESSSSSSSSSSSTMRPSVHPSGAIRGRGIGGLGTRGRSGMAKRALRDLAPLGLPGLSSQSPDAKADLAQQLEAQLSVADASQSQGGAAGSKLAQLAVARRNKRPAAATLDASGSSDGHTAAGAAANAHAHGPAADTARPSKLAALAAARATKPSAAAASVLPPRAAAAATAAPMTARPPSKLQQRAQASREAKASAQSAQGEIEVVVESEEVRAARRRELEQSRTLPSGVRSSQLFPMQEDVEARQSKEDANGQSLSSAFASLMVGGKHAKPVPSASPFEPLQRSSERASQLRNTAFAKLSPDEVVLQARQGSALDPTAHAGHR</sequence>
<feature type="compositionally biased region" description="Gly residues" evidence="1">
    <location>
        <begin position="28"/>
        <end position="39"/>
    </location>
</feature>
<feature type="compositionally biased region" description="Low complexity" evidence="1">
    <location>
        <begin position="113"/>
        <end position="182"/>
    </location>
</feature>
<feature type="region of interest" description="Disordered" evidence="1">
    <location>
        <begin position="77"/>
        <end position="257"/>
    </location>
</feature>
<feature type="compositionally biased region" description="Polar residues" evidence="1">
    <location>
        <begin position="226"/>
        <end position="239"/>
    </location>
</feature>
<evidence type="ECO:0000313" key="2">
    <source>
        <dbReference type="EMBL" id="CEH16174.1"/>
    </source>
</evidence>
<evidence type="ECO:0000313" key="3">
    <source>
        <dbReference type="Proteomes" id="UP000054845"/>
    </source>
</evidence>
<name>A0A0P1BJ60_9BASI</name>
<keyword evidence="3" id="KW-1185">Reference proteome</keyword>
<proteinExistence type="predicted"/>